<accession>A0A7Y8BT13</accession>
<evidence type="ECO:0000256" key="1">
    <source>
        <dbReference type="ARBA" id="ARBA00023015"/>
    </source>
</evidence>
<dbReference type="GO" id="GO:0000976">
    <property type="term" value="F:transcription cis-regulatory region binding"/>
    <property type="evidence" value="ECO:0007669"/>
    <property type="project" value="TreeGrafter"/>
</dbReference>
<evidence type="ECO:0000313" key="5">
    <source>
        <dbReference type="EMBL" id="NWB86883.1"/>
    </source>
</evidence>
<evidence type="ECO:0000313" key="6">
    <source>
        <dbReference type="Proteomes" id="UP000522864"/>
    </source>
</evidence>
<evidence type="ECO:0000256" key="2">
    <source>
        <dbReference type="ARBA" id="ARBA00023125"/>
    </source>
</evidence>
<gene>
    <name evidence="5" type="ORF">HX830_18560</name>
</gene>
<dbReference type="Proteomes" id="UP000522864">
    <property type="component" value="Unassembled WGS sequence"/>
</dbReference>
<dbReference type="Pfam" id="PF12833">
    <property type="entry name" value="HTH_18"/>
    <property type="match status" value="1"/>
</dbReference>
<evidence type="ECO:0000256" key="3">
    <source>
        <dbReference type="ARBA" id="ARBA00023163"/>
    </source>
</evidence>
<dbReference type="InterPro" id="IPR009057">
    <property type="entry name" value="Homeodomain-like_sf"/>
</dbReference>
<reference evidence="5 6" key="1">
    <citation type="submission" date="2020-04" db="EMBL/GenBank/DDBJ databases">
        <title>Molecular characterization of pseudomonads from Agaricus bisporus reveal novel blotch 2 pathogens in Western Europe.</title>
        <authorList>
            <person name="Taparia T."/>
            <person name="Krijger M."/>
            <person name="Haynes E."/>
            <person name="Elpinstone J.G."/>
            <person name="Noble R."/>
            <person name="Van Der Wolf J."/>
        </authorList>
    </citation>
    <scope>NUCLEOTIDE SEQUENCE [LARGE SCALE GENOMIC DNA]</scope>
    <source>
        <strain evidence="5 6">G9001</strain>
    </source>
</reference>
<dbReference type="Gene3D" id="1.10.10.60">
    <property type="entry name" value="Homeodomain-like"/>
    <property type="match status" value="1"/>
</dbReference>
<keyword evidence="3" id="KW-0804">Transcription</keyword>
<dbReference type="SUPFAM" id="SSF46689">
    <property type="entry name" value="Homeodomain-like"/>
    <property type="match status" value="1"/>
</dbReference>
<dbReference type="SMART" id="SM00342">
    <property type="entry name" value="HTH_ARAC"/>
    <property type="match status" value="1"/>
</dbReference>
<dbReference type="PANTHER" id="PTHR47894">
    <property type="entry name" value="HTH-TYPE TRANSCRIPTIONAL REGULATOR GADX"/>
    <property type="match status" value="1"/>
</dbReference>
<dbReference type="PROSITE" id="PS01124">
    <property type="entry name" value="HTH_ARAC_FAMILY_2"/>
    <property type="match status" value="1"/>
</dbReference>
<dbReference type="EMBL" id="JACAQA010000015">
    <property type="protein sequence ID" value="NWB86883.1"/>
    <property type="molecule type" value="Genomic_DNA"/>
</dbReference>
<dbReference type="PANTHER" id="PTHR47894:SF1">
    <property type="entry name" value="HTH-TYPE TRANSCRIPTIONAL REGULATOR VQSM"/>
    <property type="match status" value="1"/>
</dbReference>
<protein>
    <submittedName>
        <fullName evidence="5">AraC family transcriptional regulator ligand-binding domain-containing protein</fullName>
    </submittedName>
</protein>
<dbReference type="InterPro" id="IPR032687">
    <property type="entry name" value="AraC-type_N"/>
</dbReference>
<dbReference type="InterPro" id="IPR018060">
    <property type="entry name" value="HTH_AraC"/>
</dbReference>
<evidence type="ECO:0000259" key="4">
    <source>
        <dbReference type="PROSITE" id="PS01124"/>
    </source>
</evidence>
<proteinExistence type="predicted"/>
<dbReference type="Pfam" id="PF12625">
    <property type="entry name" value="Arabinose_bd"/>
    <property type="match status" value="1"/>
</dbReference>
<keyword evidence="2" id="KW-0238">DNA-binding</keyword>
<sequence>MSLSLFPRASQAPLCFCIAQMEAWGYSLHEVLAGSGLDVDSFALPESVPNSRQEQTVYENIQRLYRGTAAGLDLGRLTNVNSVGVLGGLLANAIDLGHAGYLSRRFHPLSNPWIVPELIGSLAVGQSVVRYRQVGGLPALYRFLIDRDILGTRQLLRDIFGADAEGYVRAVAFGYPEPEDAERYPVEFDCPVSFGHDYTYVTYDNERGHPRNARRNPHAYHLYLKLCREAQAERAALSWQSRVDSLLACIDFYPNAAAMAKKLNCSERSLRRHLGEEGVQYSELVDKIRFERAIYLLRHSEDSIKTISFKLFYSEPPAFVRAFSRWSGTTPGEFRGGMGT</sequence>
<feature type="domain" description="HTH araC/xylS-type" evidence="4">
    <location>
        <begin position="259"/>
        <end position="337"/>
    </location>
</feature>
<dbReference type="RefSeq" id="WP_152741431.1">
    <property type="nucleotide sequence ID" value="NZ_JACAQA010000015.1"/>
</dbReference>
<dbReference type="GO" id="GO:0003700">
    <property type="term" value="F:DNA-binding transcription factor activity"/>
    <property type="evidence" value="ECO:0007669"/>
    <property type="project" value="InterPro"/>
</dbReference>
<name>A0A7Y8BT13_9PSED</name>
<dbReference type="GO" id="GO:0005829">
    <property type="term" value="C:cytosol"/>
    <property type="evidence" value="ECO:0007669"/>
    <property type="project" value="TreeGrafter"/>
</dbReference>
<dbReference type="AlphaFoldDB" id="A0A7Y8BT13"/>
<comment type="caution">
    <text evidence="5">The sequence shown here is derived from an EMBL/GenBank/DDBJ whole genome shotgun (WGS) entry which is preliminary data.</text>
</comment>
<keyword evidence="1" id="KW-0805">Transcription regulation</keyword>
<organism evidence="5 6">
    <name type="scientific">Pseudomonas gingeri</name>
    <dbReference type="NCBI Taxonomy" id="117681"/>
    <lineage>
        <taxon>Bacteria</taxon>
        <taxon>Pseudomonadati</taxon>
        <taxon>Pseudomonadota</taxon>
        <taxon>Gammaproteobacteria</taxon>
        <taxon>Pseudomonadales</taxon>
        <taxon>Pseudomonadaceae</taxon>
        <taxon>Pseudomonas</taxon>
    </lineage>
</organism>